<feature type="transmembrane region" description="Helical" evidence="1">
    <location>
        <begin position="92"/>
        <end position="112"/>
    </location>
</feature>
<comment type="caution">
    <text evidence="2">The sequence shown here is derived from an EMBL/GenBank/DDBJ whole genome shotgun (WGS) entry which is preliminary data.</text>
</comment>
<gene>
    <name evidence="2" type="ORF">NBEOAGPD_2477</name>
</gene>
<proteinExistence type="predicted"/>
<accession>A0AA37HP43</accession>
<dbReference type="AlphaFoldDB" id="A0AA37HP43"/>
<evidence type="ECO:0000256" key="1">
    <source>
        <dbReference type="SAM" id="Phobius"/>
    </source>
</evidence>
<keyword evidence="1" id="KW-1133">Transmembrane helix</keyword>
<feature type="transmembrane region" description="Helical" evidence="1">
    <location>
        <begin position="60"/>
        <end position="80"/>
    </location>
</feature>
<keyword evidence="1" id="KW-0472">Membrane</keyword>
<dbReference type="EMBL" id="BPQM01000059">
    <property type="protein sequence ID" value="GJD79253.1"/>
    <property type="molecule type" value="Genomic_DNA"/>
</dbReference>
<dbReference type="Proteomes" id="UP001055108">
    <property type="component" value="Unassembled WGS sequence"/>
</dbReference>
<name>A0AA37HP43_9HYPH</name>
<sequence length="190" mass="20871">MDRTAPARADRPGASRLGRRMLDELRRTAAIFAYLWTVFGILVLHEWIVLSRHGIDYRFYGLAFVNAWILAKVVLVTEHLDVLPRWAGRPPIYRIVTRSAGLALILVAAYAIEETAIGLVRGRSLADSLPAIGGGGMRGYAAIGVIMAVALVPYFTFRELGRILGRERLRALILSEPAPASPSGRGGEHR</sequence>
<feature type="transmembrane region" description="Helical" evidence="1">
    <location>
        <begin position="29"/>
        <end position="48"/>
    </location>
</feature>
<dbReference type="RefSeq" id="WP_238303216.1">
    <property type="nucleotide sequence ID" value="NZ_BPQM01000059.1"/>
</dbReference>
<reference evidence="2" key="1">
    <citation type="journal article" date="2016" name="Front. Microbiol.">
        <title>Genome Sequence of the Piezophilic, Mesophilic Sulfate-Reducing Bacterium Desulfovibrio indicus J2T.</title>
        <authorList>
            <person name="Cao J."/>
            <person name="Maignien L."/>
            <person name="Shao Z."/>
            <person name="Alain K."/>
            <person name="Jebbar M."/>
        </authorList>
    </citation>
    <scope>NUCLEOTIDE SEQUENCE</scope>
    <source>
        <strain evidence="2">NBRC 103626</strain>
    </source>
</reference>
<evidence type="ECO:0000313" key="2">
    <source>
        <dbReference type="EMBL" id="GJD79253.1"/>
    </source>
</evidence>
<keyword evidence="1" id="KW-0812">Transmembrane</keyword>
<organism evidence="2 3">
    <name type="scientific">Methylobacterium gregans</name>
    <dbReference type="NCBI Taxonomy" id="374424"/>
    <lineage>
        <taxon>Bacteria</taxon>
        <taxon>Pseudomonadati</taxon>
        <taxon>Pseudomonadota</taxon>
        <taxon>Alphaproteobacteria</taxon>
        <taxon>Hyphomicrobiales</taxon>
        <taxon>Methylobacteriaceae</taxon>
        <taxon>Methylobacterium</taxon>
    </lineage>
</organism>
<protein>
    <submittedName>
        <fullName evidence="2">Uncharacterized protein</fullName>
    </submittedName>
</protein>
<feature type="transmembrane region" description="Helical" evidence="1">
    <location>
        <begin position="139"/>
        <end position="157"/>
    </location>
</feature>
<reference evidence="2" key="2">
    <citation type="submission" date="2021-08" db="EMBL/GenBank/DDBJ databases">
        <authorList>
            <person name="Tani A."/>
            <person name="Ola A."/>
            <person name="Ogura Y."/>
            <person name="Katsura K."/>
            <person name="Hayashi T."/>
        </authorList>
    </citation>
    <scope>NUCLEOTIDE SEQUENCE</scope>
    <source>
        <strain evidence="2">NBRC 103626</strain>
    </source>
</reference>
<keyword evidence="3" id="KW-1185">Reference proteome</keyword>
<evidence type="ECO:0000313" key="3">
    <source>
        <dbReference type="Proteomes" id="UP001055108"/>
    </source>
</evidence>